<dbReference type="PANTHER" id="PTHR43798">
    <property type="entry name" value="MONOACYLGLYCEROL LIPASE"/>
    <property type="match status" value="1"/>
</dbReference>
<protein>
    <submittedName>
        <fullName evidence="2">Tropinesterase</fullName>
        <ecNumber evidence="2">3.1.1.10</ecNumber>
    </submittedName>
</protein>
<dbReference type="Gene3D" id="3.40.50.1820">
    <property type="entry name" value="alpha/beta hydrolase"/>
    <property type="match status" value="1"/>
</dbReference>
<evidence type="ECO:0000259" key="1">
    <source>
        <dbReference type="Pfam" id="PF12697"/>
    </source>
</evidence>
<dbReference type="Proteomes" id="UP000276888">
    <property type="component" value="Chromosome"/>
</dbReference>
<keyword evidence="2" id="KW-0378">Hydrolase</keyword>
<dbReference type="RefSeq" id="WP_164734656.1">
    <property type="nucleotide sequence ID" value="NZ_CP031423.1"/>
</dbReference>
<dbReference type="EMBL" id="CP031423">
    <property type="protein sequence ID" value="AZS37994.1"/>
    <property type="molecule type" value="Genomic_DNA"/>
</dbReference>
<evidence type="ECO:0000313" key="3">
    <source>
        <dbReference type="Proteomes" id="UP000276888"/>
    </source>
</evidence>
<dbReference type="InterPro" id="IPR050266">
    <property type="entry name" value="AB_hydrolase_sf"/>
</dbReference>
<sequence length="262" mass="27726">MPFARRPPADTSVVAPHGVPAIVRSFSHAGATLVVESFGRGARTFLFLHGIGMGRLAFRGLAGHLRGRGRFIAVDLPGYGAAPEPPRILTMARTADLLAALLRDGGEGPVTVVGHSMGTQVAVELAARHPALVDGVVLLAPTVTRTERTAARQILRLAHDLAIESPRVILVGAIEYLRAGPHIHGKFRAMLAHHPEDVYPRVSQPALVIRGGSDRVCPQWWCAEVAAALHGADLVEVDHHGHETMIRDSASSAAAILAFTGG</sequence>
<feature type="domain" description="AB hydrolase-1" evidence="1">
    <location>
        <begin position="45"/>
        <end position="246"/>
    </location>
</feature>
<dbReference type="PRINTS" id="PR00111">
    <property type="entry name" value="ABHYDROLASE"/>
</dbReference>
<dbReference type="PANTHER" id="PTHR43798:SF33">
    <property type="entry name" value="HYDROLASE, PUTATIVE (AFU_ORTHOLOGUE AFUA_2G14860)-RELATED"/>
    <property type="match status" value="1"/>
</dbReference>
<dbReference type="InterPro" id="IPR000073">
    <property type="entry name" value="AB_hydrolase_1"/>
</dbReference>
<dbReference type="InterPro" id="IPR029058">
    <property type="entry name" value="AB_hydrolase_fold"/>
</dbReference>
<dbReference type="Pfam" id="PF12697">
    <property type="entry name" value="Abhydrolase_6"/>
    <property type="match status" value="1"/>
</dbReference>
<dbReference type="SUPFAM" id="SSF53474">
    <property type="entry name" value="alpha/beta-Hydrolases"/>
    <property type="match status" value="1"/>
</dbReference>
<dbReference type="KEGG" id="mlv:CVS47_02644"/>
<organism evidence="2 3">
    <name type="scientific">Microbacterium lemovicicum</name>
    <dbReference type="NCBI Taxonomy" id="1072463"/>
    <lineage>
        <taxon>Bacteria</taxon>
        <taxon>Bacillati</taxon>
        <taxon>Actinomycetota</taxon>
        <taxon>Actinomycetes</taxon>
        <taxon>Micrococcales</taxon>
        <taxon>Microbacteriaceae</taxon>
        <taxon>Microbacterium</taxon>
    </lineage>
</organism>
<dbReference type="AlphaFoldDB" id="A0A3S9WD70"/>
<dbReference type="GO" id="GO:0050357">
    <property type="term" value="F:tropinesterase activity"/>
    <property type="evidence" value="ECO:0007669"/>
    <property type="project" value="UniProtKB-EC"/>
</dbReference>
<evidence type="ECO:0000313" key="2">
    <source>
        <dbReference type="EMBL" id="AZS37994.1"/>
    </source>
</evidence>
<dbReference type="EC" id="3.1.1.10" evidence="2"/>
<keyword evidence="3" id="KW-1185">Reference proteome</keyword>
<proteinExistence type="predicted"/>
<reference evidence="2 3" key="1">
    <citation type="submission" date="2018-08" db="EMBL/GenBank/DDBJ databases">
        <title>Microbacterium lemovicicum sp. nov., a bacterium isolated from a natural uranium-rich soil.</title>
        <authorList>
            <person name="ORTET P."/>
        </authorList>
    </citation>
    <scope>NUCLEOTIDE SEQUENCE [LARGE SCALE GENOMIC DNA]</scope>
    <source>
        <strain evidence="2 3">Viu22</strain>
    </source>
</reference>
<name>A0A3S9WD70_9MICO</name>
<accession>A0A3S9WD70</accession>
<gene>
    <name evidence="2" type="ORF">CVS47_02644</name>
</gene>
<dbReference type="GO" id="GO:0016020">
    <property type="term" value="C:membrane"/>
    <property type="evidence" value="ECO:0007669"/>
    <property type="project" value="TreeGrafter"/>
</dbReference>